<feature type="compositionally biased region" description="Basic and acidic residues" evidence="1">
    <location>
        <begin position="8"/>
        <end position="24"/>
    </location>
</feature>
<dbReference type="EMBL" id="CAJHUB010000746">
    <property type="protein sequence ID" value="CAD7679884.1"/>
    <property type="molecule type" value="Genomic_DNA"/>
</dbReference>
<reference evidence="2" key="1">
    <citation type="submission" date="2020-12" db="EMBL/GenBank/DDBJ databases">
        <authorList>
            <consortium name="Molecular Ecology Group"/>
        </authorList>
    </citation>
    <scope>NUCLEOTIDE SEQUENCE</scope>
    <source>
        <strain evidence="2">TBG_1078</strain>
    </source>
</reference>
<keyword evidence="3" id="KW-1185">Reference proteome</keyword>
<protein>
    <submittedName>
        <fullName evidence="2">(raccoon dog) hypothetical protein</fullName>
    </submittedName>
</protein>
<accession>A0A811YT88</accession>
<comment type="caution">
    <text evidence="2">The sequence shown here is derived from an EMBL/GenBank/DDBJ whole genome shotgun (WGS) entry which is preliminary data.</text>
</comment>
<feature type="region of interest" description="Disordered" evidence="1">
    <location>
        <begin position="1"/>
        <end position="25"/>
    </location>
</feature>
<dbReference type="Proteomes" id="UP000645828">
    <property type="component" value="Unassembled WGS sequence"/>
</dbReference>
<organism evidence="2 3">
    <name type="scientific">Nyctereutes procyonoides</name>
    <name type="common">Raccoon dog</name>
    <name type="synonym">Canis procyonoides</name>
    <dbReference type="NCBI Taxonomy" id="34880"/>
    <lineage>
        <taxon>Eukaryota</taxon>
        <taxon>Metazoa</taxon>
        <taxon>Chordata</taxon>
        <taxon>Craniata</taxon>
        <taxon>Vertebrata</taxon>
        <taxon>Euteleostomi</taxon>
        <taxon>Mammalia</taxon>
        <taxon>Eutheria</taxon>
        <taxon>Laurasiatheria</taxon>
        <taxon>Carnivora</taxon>
        <taxon>Caniformia</taxon>
        <taxon>Canidae</taxon>
        <taxon>Nyctereutes</taxon>
    </lineage>
</organism>
<sequence>MSFATPPKDNKKDAREVAKKDQDQVNKSGVWDNLNNLVLSDKVTYDELCEEHRAQRTYTRKTKGGDALAASEYA</sequence>
<dbReference type="AlphaFoldDB" id="A0A811YT88"/>
<proteinExistence type="predicted"/>
<evidence type="ECO:0000313" key="2">
    <source>
        <dbReference type="EMBL" id="CAD7679884.1"/>
    </source>
</evidence>
<name>A0A811YT88_NYCPR</name>
<evidence type="ECO:0000256" key="1">
    <source>
        <dbReference type="SAM" id="MobiDB-lite"/>
    </source>
</evidence>
<evidence type="ECO:0000313" key="3">
    <source>
        <dbReference type="Proteomes" id="UP000645828"/>
    </source>
</evidence>
<gene>
    <name evidence="2" type="ORF">NYPRO_LOCUS12683</name>
</gene>